<evidence type="ECO:0000313" key="1">
    <source>
        <dbReference type="EMBL" id="KAK0627581.1"/>
    </source>
</evidence>
<evidence type="ECO:0000313" key="2">
    <source>
        <dbReference type="Proteomes" id="UP001175000"/>
    </source>
</evidence>
<reference evidence="1" key="1">
    <citation type="submission" date="2023-06" db="EMBL/GenBank/DDBJ databases">
        <title>Genome-scale phylogeny and comparative genomics of the fungal order Sordariales.</title>
        <authorList>
            <consortium name="Lawrence Berkeley National Laboratory"/>
            <person name="Hensen N."/>
            <person name="Bonometti L."/>
            <person name="Westerberg I."/>
            <person name="Brannstrom I.O."/>
            <person name="Guillou S."/>
            <person name="Cros-Aarteil S."/>
            <person name="Calhoun S."/>
            <person name="Haridas S."/>
            <person name="Kuo A."/>
            <person name="Mondo S."/>
            <person name="Pangilinan J."/>
            <person name="Riley R."/>
            <person name="Labutti K."/>
            <person name="Andreopoulos B."/>
            <person name="Lipzen A."/>
            <person name="Chen C."/>
            <person name="Yanf M."/>
            <person name="Daum C."/>
            <person name="Ng V."/>
            <person name="Clum A."/>
            <person name="Steindorff A."/>
            <person name="Ohm R."/>
            <person name="Martin F."/>
            <person name="Silar P."/>
            <person name="Natvig D."/>
            <person name="Lalanne C."/>
            <person name="Gautier V."/>
            <person name="Ament-Velasquez S.L."/>
            <person name="Kruys A."/>
            <person name="Hutchinson M.I."/>
            <person name="Powell A.J."/>
            <person name="Barry K."/>
            <person name="Miller A.N."/>
            <person name="Grigoriev I.V."/>
            <person name="Debuchy R."/>
            <person name="Gladieux P."/>
            <person name="Thoren M.H."/>
            <person name="Johannesson H."/>
        </authorList>
    </citation>
    <scope>NUCLEOTIDE SEQUENCE</scope>
    <source>
        <strain evidence="1">CBS 606.72</strain>
    </source>
</reference>
<accession>A0AA39X5M1</accession>
<name>A0AA39X5M1_9PEZI</name>
<protein>
    <submittedName>
        <fullName evidence="1">Uncharacterized protein</fullName>
    </submittedName>
</protein>
<gene>
    <name evidence="1" type="ORF">B0T14DRAFT_563371</name>
</gene>
<sequence length="437" mass="48638">MDRPLTKAQFHRATWLAAGFFSESIAAELRQKPCPPHGYHDPTIIDAILSSAHMETFQDLSLRQCCRSVKKFLRAVGEVFSNEILDHFPERAKHFDKISGVRGLSDAFMEQKSAQEFVLDIVDAISDVVSELAREELPASPAPSITPTPSTFEEPLEDPRCQVVEIQLEGPTIRDAWDANAKTRHLEKPATLAAGLTPKDTEFQSLPAFHGTGPLRGLNQEDKLAERLGYIFTGGGHRHQQTQVAPTYDCLPVVSTTFSPLRAFLWAVFYSTVIQSVPIAGYEARGEKPWECLGHAHAGATVCEFRPSIVASKDPYQTVYSIPEGRESAWYQVVQHLDALPKAKLTTLPTPSLLWEQFSQLHGGAGKGWPNIIHCKEFGAVRKTLSSCVQQPWRSVWTDISIDLLNKSHVQTYSITFKQKDRTSPPPVPGFKMRIGV</sequence>
<dbReference type="Proteomes" id="UP001175000">
    <property type="component" value="Unassembled WGS sequence"/>
</dbReference>
<dbReference type="AlphaFoldDB" id="A0AA39X5M1"/>
<keyword evidence="2" id="KW-1185">Reference proteome</keyword>
<dbReference type="EMBL" id="JAULSU010000002">
    <property type="protein sequence ID" value="KAK0627581.1"/>
    <property type="molecule type" value="Genomic_DNA"/>
</dbReference>
<organism evidence="1 2">
    <name type="scientific">Immersiella caudata</name>
    <dbReference type="NCBI Taxonomy" id="314043"/>
    <lineage>
        <taxon>Eukaryota</taxon>
        <taxon>Fungi</taxon>
        <taxon>Dikarya</taxon>
        <taxon>Ascomycota</taxon>
        <taxon>Pezizomycotina</taxon>
        <taxon>Sordariomycetes</taxon>
        <taxon>Sordariomycetidae</taxon>
        <taxon>Sordariales</taxon>
        <taxon>Lasiosphaeriaceae</taxon>
        <taxon>Immersiella</taxon>
    </lineage>
</organism>
<comment type="caution">
    <text evidence="1">The sequence shown here is derived from an EMBL/GenBank/DDBJ whole genome shotgun (WGS) entry which is preliminary data.</text>
</comment>
<proteinExistence type="predicted"/>